<sequence>MNETAQQQRQQEIVEISSDSGSDSELEIVEVRNENGSGSRSNAASNNRFNVADRIRRKEQLRAQQLREQRTRNNNNNNNNNSELNSSAQDVIEIHSDIENEDTDVQITGEGPGRPLQRRQSSLQPDQQQHQHQQFTPIYLPTGIIRIAENVDRSTTSFANMAPRPDQNVSYISEEERQRRRAAVQRHSALIQAQIHRRQLQQARQHQRLQQAREYSQQPRFGRGGVIVVPSSRGRRRSSRSRNNNGSSNTENMDGFQYEYEYDSEEDPDYVEGGVNPYIYHHLAVFPRMFHGFGRVNPGDDQRIMDQIRRSEEEIQDKRVSERMKHANSYKEKLETKKITKDEKLHGFTDSISEEQDLICVLCGISLGKGIPKDFKPISTSENNDSKDLLIKSIDDNHVSYPWQFHNRTFTDDEIELSKKVFFTKCGHVYCGRCTDMISKNSKGNGLAKKRQKTEIISVILNKEEEIRENFLINANGTAIIPKRCCGYNCGKRLTQFSEIYF</sequence>
<dbReference type="PANTHER" id="PTHR28042:SF1">
    <property type="entry name" value="E3 UBIQUITIN-PROTEIN LIGASE COMPLEX SLX5-SLX8 SUBUNIT SLX5"/>
    <property type="match status" value="1"/>
</dbReference>
<evidence type="ECO:0000256" key="1">
    <source>
        <dbReference type="SAM" id="MobiDB-lite"/>
    </source>
</evidence>
<dbReference type="PANTHER" id="PTHR28042">
    <property type="entry name" value="E3 UBIQUITIN-PROTEIN LIGASE COMPLEX SLX5-SLX8 SUBUNIT SLX5"/>
    <property type="match status" value="1"/>
</dbReference>
<proteinExistence type="predicted"/>
<evidence type="ECO:0000313" key="3">
    <source>
        <dbReference type="Proteomes" id="UP000094236"/>
    </source>
</evidence>
<dbReference type="AlphaFoldDB" id="A0A1E4U2J5"/>
<feature type="compositionally biased region" description="Low complexity" evidence="1">
    <location>
        <begin position="197"/>
        <end position="213"/>
    </location>
</feature>
<keyword evidence="3" id="KW-1185">Reference proteome</keyword>
<feature type="compositionally biased region" description="Low complexity" evidence="1">
    <location>
        <begin position="35"/>
        <end position="48"/>
    </location>
</feature>
<feature type="region of interest" description="Disordered" evidence="1">
    <location>
        <begin position="1"/>
        <end position="54"/>
    </location>
</feature>
<dbReference type="Proteomes" id="UP000094236">
    <property type="component" value="Unassembled WGS sequence"/>
</dbReference>
<feature type="compositionally biased region" description="Low complexity" evidence="1">
    <location>
        <begin position="118"/>
        <end position="134"/>
    </location>
</feature>
<feature type="region of interest" description="Disordered" evidence="1">
    <location>
        <begin position="67"/>
        <end position="86"/>
    </location>
</feature>
<feature type="region of interest" description="Disordered" evidence="1">
    <location>
        <begin position="99"/>
        <end position="136"/>
    </location>
</feature>
<dbReference type="EMBL" id="KV454011">
    <property type="protein sequence ID" value="ODV98217.1"/>
    <property type="molecule type" value="Genomic_DNA"/>
</dbReference>
<gene>
    <name evidence="2" type="ORF">PACTADRAFT_48015</name>
</gene>
<feature type="region of interest" description="Disordered" evidence="1">
    <location>
        <begin position="197"/>
        <end position="255"/>
    </location>
</feature>
<feature type="compositionally biased region" description="Polar residues" evidence="1">
    <location>
        <begin position="1"/>
        <end position="21"/>
    </location>
</feature>
<dbReference type="GO" id="GO:0033768">
    <property type="term" value="C:SUMO-targeted ubiquitin ligase complex"/>
    <property type="evidence" value="ECO:0007669"/>
    <property type="project" value="TreeGrafter"/>
</dbReference>
<accession>A0A1E4U2J5</accession>
<reference evidence="3" key="1">
    <citation type="submission" date="2016-05" db="EMBL/GenBank/DDBJ databases">
        <title>Comparative genomics of biotechnologically important yeasts.</title>
        <authorList>
            <consortium name="DOE Joint Genome Institute"/>
            <person name="Riley R."/>
            <person name="Haridas S."/>
            <person name="Wolfe K.H."/>
            <person name="Lopes M.R."/>
            <person name="Hittinger C.T."/>
            <person name="Goker M."/>
            <person name="Salamov A."/>
            <person name="Wisecaver J."/>
            <person name="Long T.M."/>
            <person name="Aerts A.L."/>
            <person name="Barry K."/>
            <person name="Choi C."/>
            <person name="Clum A."/>
            <person name="Coughlan A.Y."/>
            <person name="Deshpande S."/>
            <person name="Douglass A.P."/>
            <person name="Hanson S.J."/>
            <person name="Klenk H.-P."/>
            <person name="Labutti K."/>
            <person name="Lapidus A."/>
            <person name="Lindquist E."/>
            <person name="Lipzen A."/>
            <person name="Meier-Kolthoff J.P."/>
            <person name="Ohm R.A."/>
            <person name="Otillar R.P."/>
            <person name="Pangilinan J."/>
            <person name="Peng Y."/>
            <person name="Rokas A."/>
            <person name="Rosa C.A."/>
            <person name="Scheuner C."/>
            <person name="Sibirny A.A."/>
            <person name="Slot J.C."/>
            <person name="Stielow J.B."/>
            <person name="Sun H."/>
            <person name="Kurtzman C.P."/>
            <person name="Blackwell M."/>
            <person name="Grigoriev I.V."/>
            <person name="Jeffries T.W."/>
        </authorList>
    </citation>
    <scope>NUCLEOTIDE SEQUENCE [LARGE SCALE GENOMIC DNA]</scope>
    <source>
        <strain evidence="3">NRRL Y-2460</strain>
    </source>
</reference>
<name>A0A1E4U2J5_PACTA</name>
<dbReference type="OrthoDB" id="4090114at2759"/>
<dbReference type="STRING" id="669874.A0A1E4U2J5"/>
<dbReference type="GO" id="GO:0004842">
    <property type="term" value="F:ubiquitin-protein transferase activity"/>
    <property type="evidence" value="ECO:0007669"/>
    <property type="project" value="TreeGrafter"/>
</dbReference>
<feature type="compositionally biased region" description="Low complexity" evidence="1">
    <location>
        <begin position="72"/>
        <end position="81"/>
    </location>
</feature>
<protein>
    <submittedName>
        <fullName evidence="2">Uncharacterized protein</fullName>
    </submittedName>
</protein>
<evidence type="ECO:0000313" key="2">
    <source>
        <dbReference type="EMBL" id="ODV98217.1"/>
    </source>
</evidence>
<dbReference type="InterPro" id="IPR038886">
    <property type="entry name" value="E3_SLX5/Rfp1"/>
</dbReference>
<organism evidence="2 3">
    <name type="scientific">Pachysolen tannophilus NRRL Y-2460</name>
    <dbReference type="NCBI Taxonomy" id="669874"/>
    <lineage>
        <taxon>Eukaryota</taxon>
        <taxon>Fungi</taxon>
        <taxon>Dikarya</taxon>
        <taxon>Ascomycota</taxon>
        <taxon>Saccharomycotina</taxon>
        <taxon>Pichiomycetes</taxon>
        <taxon>Pachysolenaceae</taxon>
        <taxon>Pachysolen</taxon>
    </lineage>
</organism>